<comment type="caution">
    <text evidence="2">The sequence shown here is derived from an EMBL/GenBank/DDBJ whole genome shotgun (WGS) entry which is preliminary data.</text>
</comment>
<dbReference type="EMBL" id="JAUEPN010000005">
    <property type="protein sequence ID" value="KAK3293958.1"/>
    <property type="molecule type" value="Genomic_DNA"/>
</dbReference>
<dbReference type="GeneID" id="87839318"/>
<gene>
    <name evidence="2" type="ORF">B0H64DRAFT_374806</name>
</gene>
<feature type="compositionally biased region" description="Polar residues" evidence="1">
    <location>
        <begin position="44"/>
        <end position="56"/>
    </location>
</feature>
<reference evidence="2" key="1">
    <citation type="journal article" date="2023" name="Mol. Phylogenet. Evol.">
        <title>Genome-scale phylogeny and comparative genomics of the fungal order Sordariales.</title>
        <authorList>
            <person name="Hensen N."/>
            <person name="Bonometti L."/>
            <person name="Westerberg I."/>
            <person name="Brannstrom I.O."/>
            <person name="Guillou S."/>
            <person name="Cros-Aarteil S."/>
            <person name="Calhoun S."/>
            <person name="Haridas S."/>
            <person name="Kuo A."/>
            <person name="Mondo S."/>
            <person name="Pangilinan J."/>
            <person name="Riley R."/>
            <person name="LaButti K."/>
            <person name="Andreopoulos B."/>
            <person name="Lipzen A."/>
            <person name="Chen C."/>
            <person name="Yan M."/>
            <person name="Daum C."/>
            <person name="Ng V."/>
            <person name="Clum A."/>
            <person name="Steindorff A."/>
            <person name="Ohm R.A."/>
            <person name="Martin F."/>
            <person name="Silar P."/>
            <person name="Natvig D.O."/>
            <person name="Lalanne C."/>
            <person name="Gautier V."/>
            <person name="Ament-Velasquez S.L."/>
            <person name="Kruys A."/>
            <person name="Hutchinson M.I."/>
            <person name="Powell A.J."/>
            <person name="Barry K."/>
            <person name="Miller A.N."/>
            <person name="Grigoriev I.V."/>
            <person name="Debuchy R."/>
            <person name="Gladieux P."/>
            <person name="Hiltunen Thoren M."/>
            <person name="Johannesson H."/>
        </authorList>
    </citation>
    <scope>NUCLEOTIDE SEQUENCE</scope>
    <source>
        <strain evidence="2">CBS 168.71</strain>
    </source>
</reference>
<feature type="compositionally biased region" description="Polar residues" evidence="1">
    <location>
        <begin position="282"/>
        <end position="306"/>
    </location>
</feature>
<keyword evidence="3" id="KW-1185">Reference proteome</keyword>
<dbReference type="AlphaFoldDB" id="A0AAE0LQN8"/>
<dbReference type="RefSeq" id="XP_062657472.1">
    <property type="nucleotide sequence ID" value="XM_062802370.1"/>
</dbReference>
<evidence type="ECO:0000256" key="1">
    <source>
        <dbReference type="SAM" id="MobiDB-lite"/>
    </source>
</evidence>
<feature type="compositionally biased region" description="Polar residues" evidence="1">
    <location>
        <begin position="88"/>
        <end position="99"/>
    </location>
</feature>
<proteinExistence type="predicted"/>
<feature type="compositionally biased region" description="Pro residues" evidence="1">
    <location>
        <begin position="58"/>
        <end position="82"/>
    </location>
</feature>
<name>A0AAE0LQN8_9PEZI</name>
<organism evidence="2 3">
    <name type="scientific">Chaetomium fimeti</name>
    <dbReference type="NCBI Taxonomy" id="1854472"/>
    <lineage>
        <taxon>Eukaryota</taxon>
        <taxon>Fungi</taxon>
        <taxon>Dikarya</taxon>
        <taxon>Ascomycota</taxon>
        <taxon>Pezizomycotina</taxon>
        <taxon>Sordariomycetes</taxon>
        <taxon>Sordariomycetidae</taxon>
        <taxon>Sordariales</taxon>
        <taxon>Chaetomiaceae</taxon>
        <taxon>Chaetomium</taxon>
    </lineage>
</organism>
<feature type="region of interest" description="Disordered" evidence="1">
    <location>
        <begin position="1"/>
        <end position="124"/>
    </location>
</feature>
<sequence length="477" mass="50947">MSVASGNDEGVDERAILTKRRVPDVDEIELISSNPVKKRRSTKHNPSQTAQGPMNTPQLPPPDRPRPPACPPSPAHPPPPSQAPLITNPATPAPSQTLTADRYRSMCDVNQAQAPRPGSTHETRGNSLLTLEKFAFPPSLAPTQTHPRQPSEAISPKQLPQVYRAPPGAGANTNERPLNTDQPLLPTPRPSLENSVTLDQISCLDFNGTPTNTPGFDVSQIFSTIDGIMSGVEFGNAVNPMYGPAPPNLPNTHNFVPSMTHSAGSIMTIPQAQNIPLSVTPLQNQPQQHGTPTPGITSNTQAQFSHSHPAGRSMVFQGPPPSPAPEANPPCPHCGRMQQEARMRPAQNPPPIDAMQPHHPAYQQPNCHPPPAPPVNNNPIPSPAPAHPAPTPHPPQPGNHQRRHDQYHPTSLSSSPAAHAELAPNAFLQDVAQTVQVSFPYAQVAAQHGMSLTTVAEALSSLVVVPLLLRGMLPRAE</sequence>
<protein>
    <submittedName>
        <fullName evidence="2">Uncharacterized protein</fullName>
    </submittedName>
</protein>
<dbReference type="Proteomes" id="UP001278766">
    <property type="component" value="Unassembled WGS sequence"/>
</dbReference>
<feature type="compositionally biased region" description="Polar residues" evidence="1">
    <location>
        <begin position="171"/>
        <end position="182"/>
    </location>
</feature>
<feature type="compositionally biased region" description="Pro residues" evidence="1">
    <location>
        <begin position="318"/>
        <end position="332"/>
    </location>
</feature>
<feature type="compositionally biased region" description="Pro residues" evidence="1">
    <location>
        <begin position="367"/>
        <end position="397"/>
    </location>
</feature>
<evidence type="ECO:0000313" key="2">
    <source>
        <dbReference type="EMBL" id="KAK3293958.1"/>
    </source>
</evidence>
<feature type="region of interest" description="Disordered" evidence="1">
    <location>
        <begin position="138"/>
        <end position="193"/>
    </location>
</feature>
<evidence type="ECO:0000313" key="3">
    <source>
        <dbReference type="Proteomes" id="UP001278766"/>
    </source>
</evidence>
<feature type="region of interest" description="Disordered" evidence="1">
    <location>
        <begin position="282"/>
        <end position="416"/>
    </location>
</feature>
<feature type="compositionally biased region" description="Basic and acidic residues" evidence="1">
    <location>
        <begin position="12"/>
        <end position="24"/>
    </location>
</feature>
<accession>A0AAE0LQN8</accession>
<reference evidence="2" key="2">
    <citation type="submission" date="2023-06" db="EMBL/GenBank/DDBJ databases">
        <authorList>
            <consortium name="Lawrence Berkeley National Laboratory"/>
            <person name="Haridas S."/>
            <person name="Hensen N."/>
            <person name="Bonometti L."/>
            <person name="Westerberg I."/>
            <person name="Brannstrom I.O."/>
            <person name="Guillou S."/>
            <person name="Cros-Aarteil S."/>
            <person name="Calhoun S."/>
            <person name="Kuo A."/>
            <person name="Mondo S."/>
            <person name="Pangilinan J."/>
            <person name="Riley R."/>
            <person name="Labutti K."/>
            <person name="Andreopoulos B."/>
            <person name="Lipzen A."/>
            <person name="Chen C."/>
            <person name="Yanf M."/>
            <person name="Daum C."/>
            <person name="Ng V."/>
            <person name="Clum A."/>
            <person name="Steindorff A."/>
            <person name="Ohm R."/>
            <person name="Martin F."/>
            <person name="Silar P."/>
            <person name="Natvig D."/>
            <person name="Lalanne C."/>
            <person name="Gautier V."/>
            <person name="Ament-Velasquez S.L."/>
            <person name="Kruys A."/>
            <person name="Hutchinson M.I."/>
            <person name="Powell A.J."/>
            <person name="Barry K."/>
            <person name="Miller A.N."/>
            <person name="Grigoriev I.V."/>
            <person name="Debuchy R."/>
            <person name="Gladieux P."/>
            <person name="Thoren M.H."/>
            <person name="Johannesson H."/>
        </authorList>
    </citation>
    <scope>NUCLEOTIDE SEQUENCE</scope>
    <source>
        <strain evidence="2">CBS 168.71</strain>
    </source>
</reference>